<dbReference type="GO" id="GO:0008289">
    <property type="term" value="F:lipid binding"/>
    <property type="evidence" value="ECO:0007669"/>
    <property type="project" value="InterPro"/>
</dbReference>
<dbReference type="Ensembl" id="ENSPSIT00000007993.1">
    <property type="protein sequence ID" value="ENSPSIP00000007951.1"/>
    <property type="gene ID" value="ENSPSIG00000007184.1"/>
</dbReference>
<accession>K7FIU1</accession>
<dbReference type="OMA" id="QRSNTLH"/>
<dbReference type="SMART" id="SM00328">
    <property type="entry name" value="BPI1"/>
    <property type="match status" value="1"/>
</dbReference>
<reference evidence="3" key="3">
    <citation type="submission" date="2025-08" db="UniProtKB">
        <authorList>
            <consortium name="Ensembl"/>
        </authorList>
    </citation>
    <scope>IDENTIFICATION</scope>
</reference>
<dbReference type="GO" id="GO:0005829">
    <property type="term" value="C:cytosol"/>
    <property type="evidence" value="ECO:0007669"/>
    <property type="project" value="Ensembl"/>
</dbReference>
<name>K7FIU1_PELSI</name>
<dbReference type="GO" id="GO:0015629">
    <property type="term" value="C:actin cytoskeleton"/>
    <property type="evidence" value="ECO:0007669"/>
    <property type="project" value="Ensembl"/>
</dbReference>
<gene>
    <name evidence="3" type="primary">BPIFB4</name>
</gene>
<dbReference type="PANTHER" id="PTHR46019">
    <property type="entry name" value="BPI FOLD-CONTAINING FAMILY B MEMBER 4-RELATED"/>
    <property type="match status" value="1"/>
</dbReference>
<evidence type="ECO:0000313" key="3">
    <source>
        <dbReference type="Ensembl" id="ENSPSIP00000007951.1"/>
    </source>
</evidence>
<protein>
    <submittedName>
        <fullName evidence="3">BPI fold containing family B member 4</fullName>
    </submittedName>
</protein>
<proteinExistence type="predicted"/>
<dbReference type="InterPro" id="IPR051660">
    <property type="entry name" value="BPI_fold-BPI/LBP"/>
</dbReference>
<dbReference type="AlphaFoldDB" id="K7FIU1"/>
<dbReference type="SMART" id="SM00329">
    <property type="entry name" value="BPI2"/>
    <property type="match status" value="1"/>
</dbReference>
<dbReference type="STRING" id="13735.ENSPSIP00000007951"/>
<dbReference type="EMBL" id="AGCU01000357">
    <property type="status" value="NOT_ANNOTATED_CDS"/>
    <property type="molecule type" value="Genomic_DNA"/>
</dbReference>
<dbReference type="Gene3D" id="3.15.20.10">
    <property type="entry name" value="Bactericidal permeability-increasing protein, domain 2"/>
    <property type="match status" value="1"/>
</dbReference>
<reference evidence="3" key="4">
    <citation type="submission" date="2025-09" db="UniProtKB">
        <authorList>
            <consortium name="Ensembl"/>
        </authorList>
    </citation>
    <scope>IDENTIFICATION</scope>
</reference>
<dbReference type="InterPro" id="IPR001124">
    <property type="entry name" value="Lipid-bd_serum_glycop_C"/>
</dbReference>
<dbReference type="SUPFAM" id="SSF55394">
    <property type="entry name" value="Bactericidal permeability-increasing protein, BPI"/>
    <property type="match status" value="2"/>
</dbReference>
<evidence type="ECO:0000259" key="1">
    <source>
        <dbReference type="SMART" id="SM00328"/>
    </source>
</evidence>
<evidence type="ECO:0000313" key="4">
    <source>
        <dbReference type="Proteomes" id="UP000007267"/>
    </source>
</evidence>
<dbReference type="Pfam" id="PF02886">
    <property type="entry name" value="LBP_BPI_CETP_C"/>
    <property type="match status" value="1"/>
</dbReference>
<dbReference type="GeneTree" id="ENSGT01100000263546"/>
<dbReference type="Gene3D" id="3.15.10.10">
    <property type="entry name" value="Bactericidal permeability-increasing protein, domain 1"/>
    <property type="match status" value="1"/>
</dbReference>
<dbReference type="InterPro" id="IPR017942">
    <property type="entry name" value="Lipid-bd_serum_glycop_N"/>
</dbReference>
<dbReference type="InterPro" id="IPR017943">
    <property type="entry name" value="Bactericidal_perm-incr_a/b_dom"/>
</dbReference>
<dbReference type="EMBL" id="AGCU01000356">
    <property type="status" value="NOT_ANNOTATED_CDS"/>
    <property type="molecule type" value="Genomic_DNA"/>
</dbReference>
<dbReference type="Proteomes" id="UP000007267">
    <property type="component" value="Unassembled WGS sequence"/>
</dbReference>
<keyword evidence="4" id="KW-1185">Reference proteome</keyword>
<dbReference type="eggNOG" id="KOG4160">
    <property type="taxonomic scope" value="Eukaryota"/>
</dbReference>
<dbReference type="Pfam" id="PF01273">
    <property type="entry name" value="LBP_BPI_CETP"/>
    <property type="match status" value="1"/>
</dbReference>
<dbReference type="PANTHER" id="PTHR46019:SF4">
    <property type="entry name" value="BPI FOLD-CONTAINING FAMILY B MEMBER 4"/>
    <property type="match status" value="1"/>
</dbReference>
<evidence type="ECO:0000259" key="2">
    <source>
        <dbReference type="SMART" id="SM00329"/>
    </source>
</evidence>
<reference evidence="4" key="1">
    <citation type="submission" date="2011-10" db="EMBL/GenBank/DDBJ databases">
        <authorList>
            <consortium name="Soft-shell Turtle Genome Consortium"/>
        </authorList>
    </citation>
    <scope>NUCLEOTIDE SEQUENCE [LARGE SCALE GENOMIC DNA]</scope>
    <source>
        <strain evidence="4">Daiwa-1</strain>
    </source>
</reference>
<organism evidence="3 4">
    <name type="scientific">Pelodiscus sinensis</name>
    <name type="common">Chinese softshell turtle</name>
    <name type="synonym">Trionyx sinensis</name>
    <dbReference type="NCBI Taxonomy" id="13735"/>
    <lineage>
        <taxon>Eukaryota</taxon>
        <taxon>Metazoa</taxon>
        <taxon>Chordata</taxon>
        <taxon>Craniata</taxon>
        <taxon>Vertebrata</taxon>
        <taxon>Euteleostomi</taxon>
        <taxon>Archelosauria</taxon>
        <taxon>Testudinata</taxon>
        <taxon>Testudines</taxon>
        <taxon>Cryptodira</taxon>
        <taxon>Trionychia</taxon>
        <taxon>Trionychidae</taxon>
        <taxon>Pelodiscus</taxon>
    </lineage>
</organism>
<feature type="domain" description="Lipid-binding serum glycoprotein N-terminal" evidence="1">
    <location>
        <begin position="11"/>
        <end position="229"/>
    </location>
</feature>
<reference evidence="4" key="2">
    <citation type="journal article" date="2013" name="Nat. Genet.">
        <title>The draft genomes of soft-shell turtle and green sea turtle yield insights into the development and evolution of the turtle-specific body plan.</title>
        <authorList>
            <person name="Wang Z."/>
            <person name="Pascual-Anaya J."/>
            <person name="Zadissa A."/>
            <person name="Li W."/>
            <person name="Niimura Y."/>
            <person name="Huang Z."/>
            <person name="Li C."/>
            <person name="White S."/>
            <person name="Xiong Z."/>
            <person name="Fang D."/>
            <person name="Wang B."/>
            <person name="Ming Y."/>
            <person name="Chen Y."/>
            <person name="Zheng Y."/>
            <person name="Kuraku S."/>
            <person name="Pignatelli M."/>
            <person name="Herrero J."/>
            <person name="Beal K."/>
            <person name="Nozawa M."/>
            <person name="Li Q."/>
            <person name="Wang J."/>
            <person name="Zhang H."/>
            <person name="Yu L."/>
            <person name="Shigenobu S."/>
            <person name="Wang J."/>
            <person name="Liu J."/>
            <person name="Flicek P."/>
            <person name="Searle S."/>
            <person name="Wang J."/>
            <person name="Kuratani S."/>
            <person name="Yin Y."/>
            <person name="Aken B."/>
            <person name="Zhang G."/>
            <person name="Irie N."/>
        </authorList>
    </citation>
    <scope>NUCLEOTIDE SEQUENCE [LARGE SCALE GENOMIC DNA]</scope>
    <source>
        <strain evidence="4">Daiwa-1</strain>
    </source>
</reference>
<sequence length="460" mass="47738">GLLNGITGGLLSGGGLLGGITGGLLGGGGGLLGAGGLLGVLGGGGLLGVLGEGGLLSTVQGLTGLRIVELTLPKVSVRLLPGVGLRLDLYTRVALNGKSRRSLLGLLDIAVEVNITSDVRLTMDGTGYPRLVLENCDTLLDGIKIRVLRGLLPIVDNLLARVLNRLLPELLCPVVEVALGLVNDQLGLVNSLVPLGVLGSLQYAVSSLPLVTGQLLEVDLNTIVQGVGGGLVDYPLGKAEDVSMPPRVPMPPMPQMAQTASSQLGLSINFLESLISLLQKEGAFTIDISDGLAKFPELPPLRTATLGALVPAVRQRFPESLPLLLKVAISETPRVTLKRDKGLIQLTATVEVLVSQPDGAHQSLCVLNVDAALLAQFSVENNKLKISVRLDKADLSLASSSIGNFDVSLWKPLVGKIFDVAFLPAINSVLGAGIPLPRLLNADLSNADIEVIEDLIVLSA</sequence>
<feature type="domain" description="Lipid-binding serum glycoprotein C-terminal" evidence="2">
    <location>
        <begin position="258"/>
        <end position="460"/>
    </location>
</feature>
<dbReference type="HOGENOM" id="CLU_031635_1_0_1"/>